<dbReference type="GO" id="GO:0043190">
    <property type="term" value="C:ATP-binding cassette (ABC) transporter complex"/>
    <property type="evidence" value="ECO:0007669"/>
    <property type="project" value="InterPro"/>
</dbReference>
<dbReference type="PIRSF" id="PIRSF002741">
    <property type="entry name" value="MppA"/>
    <property type="match status" value="1"/>
</dbReference>
<feature type="chain" id="PRO_5026790224" evidence="5">
    <location>
        <begin position="24"/>
        <end position="539"/>
    </location>
</feature>
<comment type="subcellular location">
    <subcellularLocation>
        <location evidence="1">Cell envelope</location>
    </subcellularLocation>
</comment>
<reference evidence="7 8" key="1">
    <citation type="submission" date="2019-09" db="EMBL/GenBank/DDBJ databases">
        <title>Actinomadura physcomitrii sp. nov., a novel actinomycete isolated from moss [Physcomitrium sphaericum (Ludw) Fuernr].</title>
        <authorList>
            <person name="Liu C."/>
            <person name="Zhuang X."/>
        </authorList>
    </citation>
    <scope>NUCLEOTIDE SEQUENCE [LARGE SCALE GENOMIC DNA]</scope>
    <source>
        <strain evidence="7 8">CYP1-1B</strain>
    </source>
</reference>
<evidence type="ECO:0000313" key="8">
    <source>
        <dbReference type="Proteomes" id="UP000483004"/>
    </source>
</evidence>
<protein>
    <submittedName>
        <fullName evidence="7">ABC transporter substrate-binding protein</fullName>
    </submittedName>
</protein>
<dbReference type="GO" id="GO:1904680">
    <property type="term" value="F:peptide transmembrane transporter activity"/>
    <property type="evidence" value="ECO:0007669"/>
    <property type="project" value="TreeGrafter"/>
</dbReference>
<evidence type="ECO:0000256" key="1">
    <source>
        <dbReference type="ARBA" id="ARBA00004196"/>
    </source>
</evidence>
<gene>
    <name evidence="7" type="ORF">F9B16_22460</name>
</gene>
<dbReference type="InterPro" id="IPR030678">
    <property type="entry name" value="Peptide/Ni-bd"/>
</dbReference>
<dbReference type="InterPro" id="IPR039424">
    <property type="entry name" value="SBP_5"/>
</dbReference>
<dbReference type="PROSITE" id="PS51257">
    <property type="entry name" value="PROKAR_LIPOPROTEIN"/>
    <property type="match status" value="1"/>
</dbReference>
<dbReference type="RefSeq" id="WP_151542079.1">
    <property type="nucleotide sequence ID" value="NZ_WBMR01000065.1"/>
</dbReference>
<dbReference type="Gene3D" id="3.40.190.10">
    <property type="entry name" value="Periplasmic binding protein-like II"/>
    <property type="match status" value="1"/>
</dbReference>
<dbReference type="OrthoDB" id="5243526at2"/>
<proteinExistence type="inferred from homology"/>
<evidence type="ECO:0000313" key="7">
    <source>
        <dbReference type="EMBL" id="KAB2379017.1"/>
    </source>
</evidence>
<organism evidence="7 8">
    <name type="scientific">Actinomadura montaniterrae</name>
    <dbReference type="NCBI Taxonomy" id="1803903"/>
    <lineage>
        <taxon>Bacteria</taxon>
        <taxon>Bacillati</taxon>
        <taxon>Actinomycetota</taxon>
        <taxon>Actinomycetes</taxon>
        <taxon>Streptosporangiales</taxon>
        <taxon>Thermomonosporaceae</taxon>
        <taxon>Actinomadura</taxon>
    </lineage>
</organism>
<comment type="similarity">
    <text evidence="2">Belongs to the bacterial solute-binding protein 5 family.</text>
</comment>
<dbReference type="CDD" id="cd00995">
    <property type="entry name" value="PBP2_NikA_DppA_OppA_like"/>
    <property type="match status" value="1"/>
</dbReference>
<keyword evidence="8" id="KW-1185">Reference proteome</keyword>
<feature type="signal peptide" evidence="5">
    <location>
        <begin position="1"/>
        <end position="23"/>
    </location>
</feature>
<accession>A0A6L3VVW2</accession>
<keyword evidence="4 5" id="KW-0732">Signal</keyword>
<dbReference type="PANTHER" id="PTHR30290">
    <property type="entry name" value="PERIPLASMIC BINDING COMPONENT OF ABC TRANSPORTER"/>
    <property type="match status" value="1"/>
</dbReference>
<evidence type="ECO:0000256" key="4">
    <source>
        <dbReference type="ARBA" id="ARBA00022729"/>
    </source>
</evidence>
<dbReference type="SUPFAM" id="SSF53850">
    <property type="entry name" value="Periplasmic binding protein-like II"/>
    <property type="match status" value="1"/>
</dbReference>
<dbReference type="GO" id="GO:0015833">
    <property type="term" value="P:peptide transport"/>
    <property type="evidence" value="ECO:0007669"/>
    <property type="project" value="TreeGrafter"/>
</dbReference>
<dbReference type="Gene3D" id="3.90.76.10">
    <property type="entry name" value="Dipeptide-binding Protein, Domain 1"/>
    <property type="match status" value="1"/>
</dbReference>
<dbReference type="Pfam" id="PF00496">
    <property type="entry name" value="SBP_bac_5"/>
    <property type="match status" value="1"/>
</dbReference>
<evidence type="ECO:0000256" key="3">
    <source>
        <dbReference type="ARBA" id="ARBA00022448"/>
    </source>
</evidence>
<feature type="domain" description="Solute-binding protein family 5" evidence="6">
    <location>
        <begin position="93"/>
        <end position="456"/>
    </location>
</feature>
<name>A0A6L3VVW2_9ACTN</name>
<dbReference type="InterPro" id="IPR000914">
    <property type="entry name" value="SBP_5_dom"/>
</dbReference>
<dbReference type="Proteomes" id="UP000483004">
    <property type="component" value="Unassembled WGS sequence"/>
</dbReference>
<comment type="caution">
    <text evidence="7">The sequence shown here is derived from an EMBL/GenBank/DDBJ whole genome shotgun (WGS) entry which is preliminary data.</text>
</comment>
<evidence type="ECO:0000256" key="2">
    <source>
        <dbReference type="ARBA" id="ARBA00005695"/>
    </source>
</evidence>
<dbReference type="PANTHER" id="PTHR30290:SF10">
    <property type="entry name" value="PERIPLASMIC OLIGOPEPTIDE-BINDING PROTEIN-RELATED"/>
    <property type="match status" value="1"/>
</dbReference>
<dbReference type="AlphaFoldDB" id="A0A6L3VVW2"/>
<dbReference type="EMBL" id="WBMR01000065">
    <property type="protein sequence ID" value="KAB2379017.1"/>
    <property type="molecule type" value="Genomic_DNA"/>
</dbReference>
<keyword evidence="3" id="KW-0813">Transport</keyword>
<dbReference type="GO" id="GO:0042597">
    <property type="term" value="C:periplasmic space"/>
    <property type="evidence" value="ECO:0007669"/>
    <property type="project" value="UniProtKB-ARBA"/>
</dbReference>
<evidence type="ECO:0000256" key="5">
    <source>
        <dbReference type="SAM" id="SignalP"/>
    </source>
</evidence>
<evidence type="ECO:0000259" key="6">
    <source>
        <dbReference type="Pfam" id="PF00496"/>
    </source>
</evidence>
<dbReference type="Gene3D" id="3.10.105.10">
    <property type="entry name" value="Dipeptide-binding Protein, Domain 3"/>
    <property type="match status" value="1"/>
</dbReference>
<sequence length="539" mass="57780">MSRSRLAAITAILAGSCTLAACADGGGSAAAAAPSLTTSVPAPVKDVDTVTWNLPPGEPPTLDPAQSAIESVSTPLANMCEGLFSFGPNYERVPALATSVDHPDDLTYVIHLREGVTFWDGKPVTPDDVVYSVKRILDPKLGSSWIGWAERLRSIEPTGAHEVTIKLKQPDVLVPNFFATPAFDVVEKAFAESAGRSFGTAGHGVMCTGPYKLASWTQGQNITLTRNDAWWNTQVKPKVKNLKFTFITDPSAQTAALDSGDVDGQFSVPRAAHVRLKDKGNLLFGQSLSPTFLSVLNQKGALSDPATRQAVQALIDYKGIIKSVYQGAAQPLRALVPPAAWGYGKDVYQQAYDALPQPAQDLEKAKKLVAGSAKAKQKIVLAYTTAIDEESRTATAIADAASQAGMHVQLKPLTAEQYGAMFASPQARAGVDLFLSSGYLDFPEPLTYYQFFTTGNFYNFAGYSNKEYDTAIRTAIATADPSARAREVTKAQAIMAHDLVNIPIATQYVNVYYKAGLTGLVPRQNYLYVPWATTLGGKG</sequence>
<dbReference type="GO" id="GO:0030313">
    <property type="term" value="C:cell envelope"/>
    <property type="evidence" value="ECO:0007669"/>
    <property type="project" value="UniProtKB-SubCell"/>
</dbReference>